<keyword evidence="3" id="KW-0479">Metal-binding</keyword>
<evidence type="ECO:0000313" key="11">
    <source>
        <dbReference type="Proteomes" id="UP000186895"/>
    </source>
</evidence>
<evidence type="ECO:0000256" key="4">
    <source>
        <dbReference type="ARBA" id="ARBA00022741"/>
    </source>
</evidence>
<proteinExistence type="inferred from homology"/>
<keyword evidence="7" id="KW-0342">GTP-binding</keyword>
<evidence type="ECO:0000256" key="8">
    <source>
        <dbReference type="ARBA" id="ARBA00035238"/>
    </source>
</evidence>
<comment type="similarity">
    <text evidence="1">Belongs to the SIMIBI class G3E GTPase family. HypB/HupM subfamily.</text>
</comment>
<evidence type="ECO:0000256" key="6">
    <source>
        <dbReference type="ARBA" id="ARBA00022833"/>
    </source>
</evidence>
<evidence type="ECO:0000256" key="5">
    <source>
        <dbReference type="ARBA" id="ARBA00022801"/>
    </source>
</evidence>
<evidence type="ECO:0000256" key="3">
    <source>
        <dbReference type="ARBA" id="ARBA00022723"/>
    </source>
</evidence>
<dbReference type="Gene3D" id="3.40.50.300">
    <property type="entry name" value="P-loop containing nucleotide triphosphate hydrolases"/>
    <property type="match status" value="1"/>
</dbReference>
<dbReference type="PIRSF" id="PIRSF005624">
    <property type="entry name" value="Ni-bind_GTPase"/>
    <property type="match status" value="1"/>
</dbReference>
<gene>
    <name evidence="10" type="ORF">SAMN05421647_10320</name>
</gene>
<evidence type="ECO:0000313" key="10">
    <source>
        <dbReference type="EMBL" id="SIQ21929.1"/>
    </source>
</evidence>
<dbReference type="GO" id="GO:0005525">
    <property type="term" value="F:GTP binding"/>
    <property type="evidence" value="ECO:0007669"/>
    <property type="project" value="UniProtKB-KW"/>
</dbReference>
<evidence type="ECO:0000256" key="1">
    <source>
        <dbReference type="ARBA" id="ARBA00006211"/>
    </source>
</evidence>
<accession>A0A1N6QZD3</accession>
<evidence type="ECO:0000259" key="9">
    <source>
        <dbReference type="Pfam" id="PF02492"/>
    </source>
</evidence>
<dbReference type="PANTHER" id="PTHR30134:SF2">
    <property type="entry name" value="HYDROGENASE MATURATION FACTOR HYPB"/>
    <property type="match status" value="1"/>
</dbReference>
<dbReference type="NCBIfam" id="TIGR00073">
    <property type="entry name" value="hypB"/>
    <property type="match status" value="1"/>
</dbReference>
<keyword evidence="4" id="KW-0547">Nucleotide-binding</keyword>
<dbReference type="GO" id="GO:0016151">
    <property type="term" value="F:nickel cation binding"/>
    <property type="evidence" value="ECO:0007669"/>
    <property type="project" value="InterPro"/>
</dbReference>
<dbReference type="InterPro" id="IPR027417">
    <property type="entry name" value="P-loop_NTPase"/>
</dbReference>
<sequence>MCGVCGCNEVSEQTQERRHLKMELDLFSLNNRHAEANRAHFEHSSLLVLNLVSSPGAGKTRLLEETLMAQLGCIEVGVIEGDQQTTRDADRIRETGAHAVQINTGSACHLDAHMVSHALDDLGMLRNGILYIENVGNLVCPANFDLGEAAKVVILSVTEGDDKPLKYPDMFAASKMMVINKIDLLPHVDFDVAQCIANARLINPDIEVLELSAQTGAGLQGWLDWLEESYQALVADRINQLQEELETLQRQFDQE</sequence>
<keyword evidence="5" id="KW-0378">Hydrolase</keyword>
<dbReference type="eggNOG" id="COG0378">
    <property type="taxonomic scope" value="Bacteria"/>
</dbReference>
<dbReference type="Pfam" id="PF02492">
    <property type="entry name" value="cobW"/>
    <property type="match status" value="1"/>
</dbReference>
<keyword evidence="2" id="KW-0533">Nickel</keyword>
<dbReference type="GO" id="GO:0051604">
    <property type="term" value="P:protein maturation"/>
    <property type="evidence" value="ECO:0007669"/>
    <property type="project" value="InterPro"/>
</dbReference>
<dbReference type="EMBL" id="FTMN01000003">
    <property type="protein sequence ID" value="SIQ21929.1"/>
    <property type="molecule type" value="Genomic_DNA"/>
</dbReference>
<protein>
    <recommendedName>
        <fullName evidence="8">Hydrogenase maturation factor HypB</fullName>
    </recommendedName>
</protein>
<evidence type="ECO:0000256" key="7">
    <source>
        <dbReference type="ARBA" id="ARBA00023134"/>
    </source>
</evidence>
<dbReference type="STRING" id="49186.SAMN05421647_10320"/>
<name>A0A1N6QZD3_9GAMM</name>
<dbReference type="AlphaFoldDB" id="A0A1N6QZD3"/>
<dbReference type="GO" id="GO:0003924">
    <property type="term" value="F:GTPase activity"/>
    <property type="evidence" value="ECO:0007669"/>
    <property type="project" value="InterPro"/>
</dbReference>
<evidence type="ECO:0000256" key="2">
    <source>
        <dbReference type="ARBA" id="ARBA00022596"/>
    </source>
</evidence>
<keyword evidence="11" id="KW-1185">Reference proteome</keyword>
<dbReference type="PANTHER" id="PTHR30134">
    <property type="entry name" value="HYDROGENASE PROTEIN ASSEMBLY PROTEIN, NICKEL CHAPERONE"/>
    <property type="match status" value="1"/>
</dbReference>
<dbReference type="Proteomes" id="UP000186895">
    <property type="component" value="Unassembled WGS sequence"/>
</dbReference>
<keyword evidence="6" id="KW-0862">Zinc</keyword>
<dbReference type="CDD" id="cd05390">
    <property type="entry name" value="HypB"/>
    <property type="match status" value="1"/>
</dbReference>
<dbReference type="InterPro" id="IPR003495">
    <property type="entry name" value="CobW/HypB/UreG_nucleotide-bd"/>
</dbReference>
<dbReference type="InterPro" id="IPR004392">
    <property type="entry name" value="Hyd_mat_HypB"/>
</dbReference>
<organism evidence="10 11">
    <name type="scientific">Marinobacterium stanieri</name>
    <dbReference type="NCBI Taxonomy" id="49186"/>
    <lineage>
        <taxon>Bacteria</taxon>
        <taxon>Pseudomonadati</taxon>
        <taxon>Pseudomonadota</taxon>
        <taxon>Gammaproteobacteria</taxon>
        <taxon>Oceanospirillales</taxon>
        <taxon>Oceanospirillaceae</taxon>
        <taxon>Marinobacterium</taxon>
    </lineage>
</organism>
<reference evidence="10 11" key="1">
    <citation type="submission" date="2017-01" db="EMBL/GenBank/DDBJ databases">
        <authorList>
            <person name="Mah S.A."/>
            <person name="Swanson W.J."/>
            <person name="Moy G.W."/>
            <person name="Vacquier V.D."/>
        </authorList>
    </citation>
    <scope>NUCLEOTIDE SEQUENCE [LARGE SCALE GENOMIC DNA]</scope>
    <source>
        <strain evidence="10 11">DSM 7027</strain>
    </source>
</reference>
<dbReference type="SUPFAM" id="SSF52540">
    <property type="entry name" value="P-loop containing nucleoside triphosphate hydrolases"/>
    <property type="match status" value="1"/>
</dbReference>
<dbReference type="GO" id="GO:0008270">
    <property type="term" value="F:zinc ion binding"/>
    <property type="evidence" value="ECO:0007669"/>
    <property type="project" value="TreeGrafter"/>
</dbReference>
<feature type="domain" description="CobW/HypB/UreG nucleotide-binding" evidence="9">
    <location>
        <begin position="48"/>
        <end position="209"/>
    </location>
</feature>